<dbReference type="PRINTS" id="PR00723">
    <property type="entry name" value="SUBTILISIN"/>
</dbReference>
<feature type="signal peptide" evidence="12">
    <location>
        <begin position="1"/>
        <end position="27"/>
    </location>
</feature>
<evidence type="ECO:0000256" key="4">
    <source>
        <dbReference type="ARBA" id="ARBA00022670"/>
    </source>
</evidence>
<evidence type="ECO:0000259" key="15">
    <source>
        <dbReference type="Pfam" id="PF05922"/>
    </source>
</evidence>
<dbReference type="Pfam" id="PF00082">
    <property type="entry name" value="Peptidase_S8"/>
    <property type="match status" value="1"/>
</dbReference>
<dbReference type="InterPro" id="IPR015500">
    <property type="entry name" value="Peptidase_S8_subtilisin-rel"/>
</dbReference>
<dbReference type="RefSeq" id="WP_114383170.1">
    <property type="nucleotide sequence ID" value="NZ_QPJD01000018.1"/>
</dbReference>
<dbReference type="Pfam" id="PF02225">
    <property type="entry name" value="PA"/>
    <property type="match status" value="1"/>
</dbReference>
<feature type="compositionally biased region" description="Acidic residues" evidence="11">
    <location>
        <begin position="250"/>
        <end position="265"/>
    </location>
</feature>
<dbReference type="Gene3D" id="3.40.50.200">
    <property type="entry name" value="Peptidase S8/S53 domain"/>
    <property type="match status" value="1"/>
</dbReference>
<organism evidence="16 17">
    <name type="scientific">Paenibacillus prosopidis</name>
    <dbReference type="NCBI Taxonomy" id="630520"/>
    <lineage>
        <taxon>Bacteria</taxon>
        <taxon>Bacillati</taxon>
        <taxon>Bacillota</taxon>
        <taxon>Bacilli</taxon>
        <taxon>Bacillales</taxon>
        <taxon>Paenibacillaceae</taxon>
        <taxon>Paenibacillus</taxon>
    </lineage>
</organism>
<feature type="domain" description="Peptidase S8/S53" evidence="13">
    <location>
        <begin position="217"/>
        <end position="625"/>
    </location>
</feature>
<evidence type="ECO:0000313" key="17">
    <source>
        <dbReference type="Proteomes" id="UP000252415"/>
    </source>
</evidence>
<evidence type="ECO:0000256" key="8">
    <source>
        <dbReference type="PIRSR" id="PIRSR615500-1"/>
    </source>
</evidence>
<evidence type="ECO:0000256" key="9">
    <source>
        <dbReference type="PROSITE-ProRule" id="PRU01240"/>
    </source>
</evidence>
<dbReference type="GO" id="GO:0004252">
    <property type="term" value="F:serine-type endopeptidase activity"/>
    <property type="evidence" value="ECO:0007669"/>
    <property type="project" value="UniProtKB-UniRule"/>
</dbReference>
<evidence type="ECO:0000256" key="7">
    <source>
        <dbReference type="ARBA" id="ARBA00022825"/>
    </source>
</evidence>
<evidence type="ECO:0000256" key="1">
    <source>
        <dbReference type="ARBA" id="ARBA00011073"/>
    </source>
</evidence>
<dbReference type="InterPro" id="IPR023827">
    <property type="entry name" value="Peptidase_S8_Asp-AS"/>
</dbReference>
<dbReference type="SUPFAM" id="SSF52743">
    <property type="entry name" value="Subtilisin-like"/>
    <property type="match status" value="1"/>
</dbReference>
<feature type="domain" description="PA" evidence="14">
    <location>
        <begin position="437"/>
        <end position="509"/>
    </location>
</feature>
<dbReference type="PANTHER" id="PTHR43806">
    <property type="entry name" value="PEPTIDASE S8"/>
    <property type="match status" value="1"/>
</dbReference>
<dbReference type="Gene3D" id="3.50.30.30">
    <property type="match status" value="1"/>
</dbReference>
<dbReference type="InterPro" id="IPR010259">
    <property type="entry name" value="S8pro/Inhibitor_I9"/>
</dbReference>
<dbReference type="CDD" id="cd07474">
    <property type="entry name" value="Peptidases_S8_subtilisin_Vpr-like"/>
    <property type="match status" value="1"/>
</dbReference>
<dbReference type="SUPFAM" id="SSF52025">
    <property type="entry name" value="PA domain"/>
    <property type="match status" value="1"/>
</dbReference>
<dbReference type="PROSITE" id="PS51892">
    <property type="entry name" value="SUBTILASE"/>
    <property type="match status" value="1"/>
</dbReference>
<name>A0A368VL40_9BACL</name>
<dbReference type="PROSITE" id="PS00138">
    <property type="entry name" value="SUBTILASE_SER"/>
    <property type="match status" value="1"/>
</dbReference>
<feature type="domain" description="Inhibitor I9" evidence="15">
    <location>
        <begin position="111"/>
        <end position="187"/>
    </location>
</feature>
<evidence type="ECO:0000256" key="10">
    <source>
        <dbReference type="RuleBase" id="RU003355"/>
    </source>
</evidence>
<evidence type="ECO:0000256" key="12">
    <source>
        <dbReference type="SAM" id="SignalP"/>
    </source>
</evidence>
<sequence>MYKAIFRKKWLALSFLFALVFSLTSPAAGTAAEAKLLHSSLQADHLSLPSANIASPFDHSSKLEAMKQQASSTNNPTISQTIKPQNYVPALDSTEPIDVIVELKTDPVSVYQVKVKKGLKKSDAAYQSELSAEQTDFAAALAKIKTKPKRQYKHVFNGYSLKIPANQVDSLLTLPGVKAIYPNIEFKVSPIDSITPNMDESAPFMGSDFYWDLGFDGTGIKVGVLDTGIDYHHPSLASAYKGGYDFVDDDTDPMETLPDPDDPEADTDHGTHVSGTIAGRGDPLNPGSGTGWVRGVAYGSDIYAYRVLGPGGTGSTEDVIAAIERSVLDEMDVINLSLGSSVNDQYDATSIALNNAMLGGVVAVTSNGNDGPNSYTVGSPASADMAISVGASSPPLNVPTIQADGIEKVYASIMAFSPELGDLQGRALNLVFAGLGTSADFEGKDLTGKAALISRGSISFAEKSLNAQAAGAVAVIIYNNEPGNFGGTLGEEGNYVPTMSISQEDGLALKAKTDTVESYPFTFGIELEQDLMGEFSSVGPTLPGLTIKPDISAPGVGIRSSVPAFDGNYEDAYADLQGTSMASPHIAGAAALLLQKDSSMDPFEVKSVLMNNAVELADRDGQRYSHMVQGAGRADLGNTLEAKAVAMVEQATNAVPNGESMPYFTGSISFGQKDAGALDTRTITVKDIAGAASSYAITTTWHGSSAGSITASQANAAVNAGGSTLFDVTLQVDPNAADGRYEGEIVLTAAEGEGHTLQVPFAVYVGEADIPDAISDVTLDPLFFSPNGDGVTDTADIAFKVNLASPYFSLDVYDAVTSQWKGTIAAADDGIDPGSYIIEAWDGIVTNDAGSAPLEEGFYVIIPWVGDETSVTPLEEQASPFVIDVNAPVSALDNPAVTSQNGIGTITGQIKSDFMIDLFGDYSAIGVAALYYDRGWVQADGVIAPDGSFSVQVPLKPGLKPVEVYVYDIANNGVVEPAYIVDMKKVKPNKPRNNLE</sequence>
<dbReference type="EMBL" id="QPJD01000018">
    <property type="protein sequence ID" value="RCW42220.1"/>
    <property type="molecule type" value="Genomic_DNA"/>
</dbReference>
<dbReference type="CDD" id="cd02133">
    <property type="entry name" value="PA_C5a_like"/>
    <property type="match status" value="1"/>
</dbReference>
<feature type="active site" description="Charge relay system" evidence="8 9">
    <location>
        <position position="226"/>
    </location>
</feature>
<dbReference type="PROSITE" id="PS00137">
    <property type="entry name" value="SUBTILASE_HIS"/>
    <property type="match status" value="1"/>
</dbReference>
<dbReference type="InterPro" id="IPR036852">
    <property type="entry name" value="Peptidase_S8/S53_dom_sf"/>
</dbReference>
<dbReference type="OrthoDB" id="9798386at2"/>
<evidence type="ECO:0000259" key="13">
    <source>
        <dbReference type="Pfam" id="PF00082"/>
    </source>
</evidence>
<dbReference type="Proteomes" id="UP000252415">
    <property type="component" value="Unassembled WGS sequence"/>
</dbReference>
<keyword evidence="3" id="KW-0964">Secreted</keyword>
<protein>
    <submittedName>
        <fullName evidence="16">Peptidase inhibitor I9</fullName>
    </submittedName>
</protein>
<evidence type="ECO:0000313" key="16">
    <source>
        <dbReference type="EMBL" id="RCW42220.1"/>
    </source>
</evidence>
<dbReference type="InterPro" id="IPR000209">
    <property type="entry name" value="Peptidase_S8/S53_dom"/>
</dbReference>
<comment type="caution">
    <text evidence="16">The sequence shown here is derived from an EMBL/GenBank/DDBJ whole genome shotgun (WGS) entry which is preliminary data.</text>
</comment>
<feature type="chain" id="PRO_5038335034" evidence="12">
    <location>
        <begin position="28"/>
        <end position="996"/>
    </location>
</feature>
<evidence type="ECO:0000259" key="14">
    <source>
        <dbReference type="Pfam" id="PF02225"/>
    </source>
</evidence>
<dbReference type="InterPro" id="IPR034213">
    <property type="entry name" value="S8_Vpr-like"/>
</dbReference>
<evidence type="ECO:0000256" key="5">
    <source>
        <dbReference type="ARBA" id="ARBA00022729"/>
    </source>
</evidence>
<dbReference type="InterPro" id="IPR003137">
    <property type="entry name" value="PA_domain"/>
</dbReference>
<dbReference type="InterPro" id="IPR022398">
    <property type="entry name" value="Peptidase_S8_His-AS"/>
</dbReference>
<keyword evidence="2" id="KW-0134">Cell wall</keyword>
<dbReference type="InterPro" id="IPR023828">
    <property type="entry name" value="Peptidase_S8_Ser-AS"/>
</dbReference>
<accession>A0A368VL40</accession>
<dbReference type="Pfam" id="PF05922">
    <property type="entry name" value="Inhibitor_I9"/>
    <property type="match status" value="1"/>
</dbReference>
<evidence type="ECO:0000256" key="2">
    <source>
        <dbReference type="ARBA" id="ARBA00022512"/>
    </source>
</evidence>
<dbReference type="AlphaFoldDB" id="A0A368VL40"/>
<keyword evidence="17" id="KW-1185">Reference proteome</keyword>
<keyword evidence="6 9" id="KW-0378">Hydrolase</keyword>
<keyword evidence="7 9" id="KW-0720">Serine protease</keyword>
<comment type="similarity">
    <text evidence="1 9 10">Belongs to the peptidase S8 family.</text>
</comment>
<dbReference type="PANTHER" id="PTHR43806:SF65">
    <property type="entry name" value="SERINE PROTEASE APRX"/>
    <property type="match status" value="1"/>
</dbReference>
<proteinExistence type="inferred from homology"/>
<feature type="active site" description="Charge relay system" evidence="8 9">
    <location>
        <position position="269"/>
    </location>
</feature>
<keyword evidence="4 9" id="KW-0645">Protease</keyword>
<dbReference type="InterPro" id="IPR050131">
    <property type="entry name" value="Peptidase_S8_subtilisin-like"/>
</dbReference>
<keyword evidence="5 12" id="KW-0732">Signal</keyword>
<evidence type="ECO:0000256" key="3">
    <source>
        <dbReference type="ARBA" id="ARBA00022525"/>
    </source>
</evidence>
<evidence type="ECO:0000256" key="11">
    <source>
        <dbReference type="SAM" id="MobiDB-lite"/>
    </source>
</evidence>
<dbReference type="PROSITE" id="PS00136">
    <property type="entry name" value="SUBTILASE_ASP"/>
    <property type="match status" value="1"/>
</dbReference>
<feature type="active site" description="Charge relay system" evidence="8 9">
    <location>
        <position position="580"/>
    </location>
</feature>
<evidence type="ECO:0000256" key="6">
    <source>
        <dbReference type="ARBA" id="ARBA00022801"/>
    </source>
</evidence>
<dbReference type="GO" id="GO:0006508">
    <property type="term" value="P:proteolysis"/>
    <property type="evidence" value="ECO:0007669"/>
    <property type="project" value="UniProtKB-KW"/>
</dbReference>
<gene>
    <name evidence="16" type="ORF">DFP97_11849</name>
</gene>
<dbReference type="InterPro" id="IPR046450">
    <property type="entry name" value="PA_dom_sf"/>
</dbReference>
<reference evidence="16 17" key="1">
    <citation type="submission" date="2018-07" db="EMBL/GenBank/DDBJ databases">
        <title>Genomic Encyclopedia of Type Strains, Phase III (KMG-III): the genomes of soil and plant-associated and newly described type strains.</title>
        <authorList>
            <person name="Whitman W."/>
        </authorList>
    </citation>
    <scope>NUCLEOTIDE SEQUENCE [LARGE SCALE GENOMIC DNA]</scope>
    <source>
        <strain evidence="16 17">CECT 7506</strain>
    </source>
</reference>
<feature type="region of interest" description="Disordered" evidence="11">
    <location>
        <begin position="250"/>
        <end position="286"/>
    </location>
</feature>